<evidence type="ECO:0000256" key="2">
    <source>
        <dbReference type="PIRSR" id="PIRSR017388-1"/>
    </source>
</evidence>
<dbReference type="AlphaFoldDB" id="A0A081P0W4"/>
<dbReference type="PANTHER" id="PTHR43798:SF31">
    <property type="entry name" value="AB HYDROLASE SUPERFAMILY PROTEIN YCLE"/>
    <property type="match status" value="1"/>
</dbReference>
<protein>
    <submittedName>
        <fullName evidence="5">Carboxylesterase</fullName>
    </submittedName>
</protein>
<accession>A0A081P0W4</accession>
<reference evidence="5 6" key="1">
    <citation type="submission" date="2014-06" db="EMBL/GenBank/DDBJ databases">
        <title>Draft genome sequence of Paenibacillus sp. MSt1.</title>
        <authorList>
            <person name="Aw Y.K."/>
            <person name="Ong K.S."/>
            <person name="Gan H.M."/>
            <person name="Lee S.M."/>
        </authorList>
    </citation>
    <scope>NUCLEOTIDE SEQUENCE [LARGE SCALE GENOMIC DNA]</scope>
    <source>
        <strain evidence="5 6">MSt1</strain>
    </source>
</reference>
<dbReference type="EMBL" id="JNVM01000016">
    <property type="protein sequence ID" value="KEQ24337.1"/>
    <property type="molecule type" value="Genomic_DNA"/>
</dbReference>
<dbReference type="eggNOG" id="COG1647">
    <property type="taxonomic scope" value="Bacteria"/>
</dbReference>
<gene>
    <name evidence="5" type="ORF">ET33_08590</name>
</gene>
<dbReference type="ESTHER" id="9bacl-a0a081p0w4">
    <property type="family name" value="CarbLipBact_2"/>
</dbReference>
<dbReference type="InterPro" id="IPR050266">
    <property type="entry name" value="AB_hydrolase_sf"/>
</dbReference>
<dbReference type="Gene3D" id="3.40.50.1820">
    <property type="entry name" value="alpha/beta hydrolase"/>
    <property type="match status" value="1"/>
</dbReference>
<dbReference type="InterPro" id="IPR029058">
    <property type="entry name" value="AB_hydrolase_fold"/>
</dbReference>
<dbReference type="GO" id="GO:0016020">
    <property type="term" value="C:membrane"/>
    <property type="evidence" value="ECO:0007669"/>
    <property type="project" value="TreeGrafter"/>
</dbReference>
<dbReference type="OrthoDB" id="9786110at2"/>
<feature type="domain" description="AB hydrolase-1" evidence="4">
    <location>
        <begin position="13"/>
        <end position="219"/>
    </location>
</feature>
<organism evidence="5 6">
    <name type="scientific">Paenibacillus tyrfis</name>
    <dbReference type="NCBI Taxonomy" id="1501230"/>
    <lineage>
        <taxon>Bacteria</taxon>
        <taxon>Bacillati</taxon>
        <taxon>Bacillota</taxon>
        <taxon>Bacilli</taxon>
        <taxon>Bacillales</taxon>
        <taxon>Paenibacillaceae</taxon>
        <taxon>Paenibacillus</taxon>
    </lineage>
</organism>
<dbReference type="InterPro" id="IPR012354">
    <property type="entry name" value="Esterase_lipase"/>
</dbReference>
<name>A0A081P0W4_9BACL</name>
<evidence type="ECO:0000313" key="5">
    <source>
        <dbReference type="EMBL" id="KEQ24337.1"/>
    </source>
</evidence>
<evidence type="ECO:0000256" key="1">
    <source>
        <dbReference type="ARBA" id="ARBA00022801"/>
    </source>
</evidence>
<dbReference type="Proteomes" id="UP000028123">
    <property type="component" value="Unassembled WGS sequence"/>
</dbReference>
<sequence>MSIMPNHEPRVCLLLHGFTGGPFELEPLADYLRQQGYDCILPTLPGHDAGPRMMHGVQWQDWLNAVAEEADRLSREYGTIDLVGFSMGGLLSTYVANRFPVRRLVLLNAAVIYVSPGKFIRNLAQRVRIGLREPWERPKSVSLSAPVQFMKLVRYVKQQELPRISVPTLVVQGKQDQVIHPYSARYIYDRLRGEKELLYMPHSRHMICLEPEAPQLFAAVARFLDSSNEQHRGV</sequence>
<dbReference type="PANTHER" id="PTHR43798">
    <property type="entry name" value="MONOACYLGLYCEROL LIPASE"/>
    <property type="match status" value="1"/>
</dbReference>
<keyword evidence="6" id="KW-1185">Reference proteome</keyword>
<feature type="active site" description="Charge relay system" evidence="2">
    <location>
        <position position="205"/>
    </location>
</feature>
<evidence type="ECO:0000259" key="4">
    <source>
        <dbReference type="Pfam" id="PF12697"/>
    </source>
</evidence>
<dbReference type="GO" id="GO:0052689">
    <property type="term" value="F:carboxylic ester hydrolase activity"/>
    <property type="evidence" value="ECO:0007669"/>
    <property type="project" value="InterPro"/>
</dbReference>
<proteinExistence type="predicted"/>
<dbReference type="Pfam" id="PF12697">
    <property type="entry name" value="Abhydrolase_6"/>
    <property type="match status" value="1"/>
</dbReference>
<evidence type="ECO:0000313" key="6">
    <source>
        <dbReference type="Proteomes" id="UP000028123"/>
    </source>
</evidence>
<feature type="active site" description="Charge relay system" evidence="2">
    <location>
        <position position="176"/>
    </location>
</feature>
<feature type="binding site" evidence="3">
    <location>
        <position position="87"/>
    </location>
    <ligand>
        <name>substrate</name>
    </ligand>
</feature>
<feature type="active site" description="Nucleophile" evidence="2">
    <location>
        <position position="86"/>
    </location>
</feature>
<evidence type="ECO:0000256" key="3">
    <source>
        <dbReference type="PIRSR" id="PIRSR017388-2"/>
    </source>
</evidence>
<keyword evidence="1" id="KW-0378">Hydrolase</keyword>
<comment type="caution">
    <text evidence="5">The sequence shown here is derived from an EMBL/GenBank/DDBJ whole genome shotgun (WGS) entry which is preliminary data.</text>
</comment>
<dbReference type="PIRSF" id="PIRSF017388">
    <property type="entry name" value="Esterase_lipase"/>
    <property type="match status" value="1"/>
</dbReference>
<dbReference type="InterPro" id="IPR000073">
    <property type="entry name" value="AB_hydrolase_1"/>
</dbReference>
<feature type="binding site" evidence="3">
    <location>
        <position position="18"/>
    </location>
    <ligand>
        <name>substrate</name>
    </ligand>
</feature>
<dbReference type="SUPFAM" id="SSF53474">
    <property type="entry name" value="alpha/beta-Hydrolases"/>
    <property type="match status" value="1"/>
</dbReference>